<proteinExistence type="predicted"/>
<keyword evidence="2" id="KW-1185">Reference proteome</keyword>
<sequence>MVQAMASSGDPLRGLPALFTRAQARRAGLTDRELYRLRDDGMVEALGYGHFRRTDIGALGDPDLLEIAQRAPRSTLCLTTALAQHGLTDEIPAATDVALPRGQHRPATTAPVRWHSFDPETFDVGRTEMPLDETTSIGLYGPERTIIDAIRLRHQEGPELGYNALKRWLARPGVMPSDLLQMAAHFPATGKALREALEILL</sequence>
<evidence type="ECO:0000313" key="1">
    <source>
        <dbReference type="EMBL" id="MFC0532808.1"/>
    </source>
</evidence>
<evidence type="ECO:0008006" key="3">
    <source>
        <dbReference type="Google" id="ProtNLM"/>
    </source>
</evidence>
<gene>
    <name evidence="1" type="ORF">ACFFIA_34835</name>
</gene>
<organism evidence="1 2">
    <name type="scientific">Phytohabitans kaempferiae</name>
    <dbReference type="NCBI Taxonomy" id="1620943"/>
    <lineage>
        <taxon>Bacteria</taxon>
        <taxon>Bacillati</taxon>
        <taxon>Actinomycetota</taxon>
        <taxon>Actinomycetes</taxon>
        <taxon>Micromonosporales</taxon>
        <taxon>Micromonosporaceae</taxon>
    </lineage>
</organism>
<evidence type="ECO:0000313" key="2">
    <source>
        <dbReference type="Proteomes" id="UP001589867"/>
    </source>
</evidence>
<accession>A0ABV6MDJ6</accession>
<comment type="caution">
    <text evidence="1">The sequence shown here is derived from an EMBL/GenBank/DDBJ whole genome shotgun (WGS) entry which is preliminary data.</text>
</comment>
<dbReference type="Proteomes" id="UP001589867">
    <property type="component" value="Unassembled WGS sequence"/>
</dbReference>
<name>A0ABV6MDJ6_9ACTN</name>
<dbReference type="RefSeq" id="WP_377259578.1">
    <property type="nucleotide sequence ID" value="NZ_JBHLUH010000077.1"/>
</dbReference>
<reference evidence="1 2" key="1">
    <citation type="submission" date="2024-09" db="EMBL/GenBank/DDBJ databases">
        <authorList>
            <person name="Sun Q."/>
            <person name="Mori K."/>
        </authorList>
    </citation>
    <scope>NUCLEOTIDE SEQUENCE [LARGE SCALE GENOMIC DNA]</scope>
    <source>
        <strain evidence="1 2">TBRC 3947</strain>
    </source>
</reference>
<protein>
    <recommendedName>
        <fullName evidence="3">Transcriptional regulator</fullName>
    </recommendedName>
</protein>
<dbReference type="EMBL" id="JBHLUH010000077">
    <property type="protein sequence ID" value="MFC0532808.1"/>
    <property type="molecule type" value="Genomic_DNA"/>
</dbReference>